<dbReference type="Pfam" id="PF04104">
    <property type="entry name" value="DNA_primase_lrg"/>
    <property type="match status" value="1"/>
</dbReference>
<dbReference type="GO" id="GO:0006269">
    <property type="term" value="P:DNA replication, synthesis of primer"/>
    <property type="evidence" value="ECO:0007669"/>
    <property type="project" value="UniProtKB-KW"/>
</dbReference>
<keyword evidence="2" id="KW-0004">4Fe-4S</keyword>
<keyword evidence="5" id="KW-0479">Metal-binding</keyword>
<comment type="cofactor">
    <cofactor evidence="1">
        <name>[4Fe-4S] cluster</name>
        <dbReference type="ChEBI" id="CHEBI:49883"/>
    </cofactor>
</comment>
<dbReference type="Proteomes" id="UP001487740">
    <property type="component" value="Unassembled WGS sequence"/>
</dbReference>
<evidence type="ECO:0000256" key="7">
    <source>
        <dbReference type="ARBA" id="ARBA00023014"/>
    </source>
</evidence>
<dbReference type="EMBL" id="JARAKH010000031">
    <property type="protein sequence ID" value="KAK8386405.1"/>
    <property type="molecule type" value="Genomic_DNA"/>
</dbReference>
<dbReference type="Pfam" id="PF26466">
    <property type="entry name" value="DNA_primase_lrg_N"/>
    <property type="match status" value="1"/>
</dbReference>
<comment type="caution">
    <text evidence="9">The sequence shown here is derived from an EMBL/GenBank/DDBJ whole genome shotgun (WGS) entry which is preliminary data.</text>
</comment>
<keyword evidence="10" id="KW-1185">Reference proteome</keyword>
<evidence type="ECO:0000259" key="8">
    <source>
        <dbReference type="Pfam" id="PF04104"/>
    </source>
</evidence>
<dbReference type="InterPro" id="IPR058560">
    <property type="entry name" value="DNA_primase_C"/>
</dbReference>
<dbReference type="PANTHER" id="PTHR10537:SF3">
    <property type="entry name" value="DNA PRIMASE LARGE SUBUNIT"/>
    <property type="match status" value="1"/>
</dbReference>
<evidence type="ECO:0000256" key="1">
    <source>
        <dbReference type="ARBA" id="ARBA00001966"/>
    </source>
</evidence>
<dbReference type="PANTHER" id="PTHR10537">
    <property type="entry name" value="DNA PRIMASE LARGE SUBUNIT"/>
    <property type="match status" value="1"/>
</dbReference>
<evidence type="ECO:0000313" key="9">
    <source>
        <dbReference type="EMBL" id="KAK8386405.1"/>
    </source>
</evidence>
<keyword evidence="6" id="KW-0408">Iron</keyword>
<feature type="domain" description="DNA primase large subunit C-terminal" evidence="8">
    <location>
        <begin position="260"/>
        <end position="409"/>
    </location>
</feature>
<keyword evidence="7" id="KW-0411">Iron-sulfur</keyword>
<evidence type="ECO:0000256" key="2">
    <source>
        <dbReference type="ARBA" id="ARBA00022485"/>
    </source>
</evidence>
<proteinExistence type="predicted"/>
<evidence type="ECO:0000256" key="4">
    <source>
        <dbReference type="ARBA" id="ARBA00022705"/>
    </source>
</evidence>
<organism evidence="9 10">
    <name type="scientific">Scylla paramamosain</name>
    <name type="common">Mud crab</name>
    <dbReference type="NCBI Taxonomy" id="85552"/>
    <lineage>
        <taxon>Eukaryota</taxon>
        <taxon>Metazoa</taxon>
        <taxon>Ecdysozoa</taxon>
        <taxon>Arthropoda</taxon>
        <taxon>Crustacea</taxon>
        <taxon>Multicrustacea</taxon>
        <taxon>Malacostraca</taxon>
        <taxon>Eumalacostraca</taxon>
        <taxon>Eucarida</taxon>
        <taxon>Decapoda</taxon>
        <taxon>Pleocyemata</taxon>
        <taxon>Brachyura</taxon>
        <taxon>Eubrachyura</taxon>
        <taxon>Portunoidea</taxon>
        <taxon>Portunidae</taxon>
        <taxon>Portuninae</taxon>
        <taxon>Scylla</taxon>
    </lineage>
</organism>
<dbReference type="GO" id="GO:0005658">
    <property type="term" value="C:alpha DNA polymerase:primase complex"/>
    <property type="evidence" value="ECO:0007669"/>
    <property type="project" value="TreeGrafter"/>
</dbReference>
<dbReference type="GO" id="GO:0046872">
    <property type="term" value="F:metal ion binding"/>
    <property type="evidence" value="ECO:0007669"/>
    <property type="project" value="UniProtKB-KW"/>
</dbReference>
<evidence type="ECO:0000256" key="6">
    <source>
        <dbReference type="ARBA" id="ARBA00023004"/>
    </source>
</evidence>
<evidence type="ECO:0000256" key="3">
    <source>
        <dbReference type="ARBA" id="ARBA00022515"/>
    </source>
</evidence>
<dbReference type="InterPro" id="IPR007238">
    <property type="entry name" value="DNA_primase_lsu_euk/arc"/>
</dbReference>
<dbReference type="AlphaFoldDB" id="A0AAW0TG36"/>
<protein>
    <recommendedName>
        <fullName evidence="8">DNA primase large subunit C-terminal domain-containing protein</fullName>
    </recommendedName>
</protein>
<name>A0AAW0TG36_SCYPA</name>
<gene>
    <name evidence="9" type="ORF">O3P69_010817</name>
</gene>
<reference evidence="9 10" key="1">
    <citation type="submission" date="2023-03" db="EMBL/GenBank/DDBJ databases">
        <title>High-quality genome of Scylla paramamosain provides insights in environmental adaptation.</title>
        <authorList>
            <person name="Zhang L."/>
        </authorList>
    </citation>
    <scope>NUCLEOTIDE SEQUENCE [LARGE SCALE GENOMIC DNA]</scope>
    <source>
        <strain evidence="9">LZ_2023a</strain>
        <tissue evidence="9">Muscle</tissue>
    </source>
</reference>
<dbReference type="GO" id="GO:0051539">
    <property type="term" value="F:4 iron, 4 sulfur cluster binding"/>
    <property type="evidence" value="ECO:0007669"/>
    <property type="project" value="UniProtKB-KW"/>
</dbReference>
<accession>A0AAW0TG36</accession>
<dbReference type="Gene3D" id="1.20.930.80">
    <property type="match status" value="1"/>
</dbReference>
<evidence type="ECO:0000313" key="10">
    <source>
        <dbReference type="Proteomes" id="UP001487740"/>
    </source>
</evidence>
<sequence length="588" mass="65389">MSFYLLPPTGITSLYSLMKDAETRLLYLCQLHQRWGDNEKIQNLFRDHLNLAFNSDCLIEGTEKDCTTSYMLRLAALGDGKFQSFLTSAETLFLEHRLVCGGEVAIRDTISEALTHSGLALESVYLTHSQHVFIQQLQKVLRSLVAAGMNECEDRKLCHHSVKVPWTLVLPLVKTRSVVLEVGQAVVECSQVVQLLCCLFETLFVLGFKQLVASKVHEDILEDKRIAAIIKNLYRLYREHHVGKIIRPSRYLKHTQIEKEARHFPLCMQDLHKDLKRHNRLRHYERYRFTLYLKDIGLPLDENIAFWESYYSKPHSSGSGGCQHAWQGSKNRYAYSIRHILQQIESHPQEKGGCPFSTYRPDQVMPLLQPLLGTNTHIEDVISMEMMAGRPSAACKTLMAFTLLKMQQKVTNTTPNSSLEQAGHSVTGEIGLSRLVGPNAAPECGAVLATTTTTTTTIITTTQREARGISQTHTTGDAGLHTSGGEGCSRGSAVCDAGCPGKINTAGGKFVVDIEDITALMPQCLFNRPSQYYLKVVSGLGSLASFSSPPSLDRPSLQATAELTSNTRITLGPIFTLTILHLASIDLQ</sequence>
<evidence type="ECO:0000256" key="5">
    <source>
        <dbReference type="ARBA" id="ARBA00022723"/>
    </source>
</evidence>
<keyword evidence="4" id="KW-0235">DNA replication</keyword>
<dbReference type="GO" id="GO:0006270">
    <property type="term" value="P:DNA replication initiation"/>
    <property type="evidence" value="ECO:0007669"/>
    <property type="project" value="TreeGrafter"/>
</dbReference>
<keyword evidence="3" id="KW-0639">Primosome</keyword>